<organism evidence="2 3">
    <name type="scientific">Roseomonas genomospecies 6</name>
    <dbReference type="NCBI Taxonomy" id="214106"/>
    <lineage>
        <taxon>Bacteria</taxon>
        <taxon>Pseudomonadati</taxon>
        <taxon>Pseudomonadota</taxon>
        <taxon>Alphaproteobacteria</taxon>
        <taxon>Acetobacterales</taxon>
        <taxon>Roseomonadaceae</taxon>
        <taxon>Roseomonas</taxon>
    </lineage>
</organism>
<dbReference type="Proteomes" id="UP000480854">
    <property type="component" value="Unassembled WGS sequence"/>
</dbReference>
<evidence type="ECO:0000313" key="3">
    <source>
        <dbReference type="Proteomes" id="UP000480854"/>
    </source>
</evidence>
<reference evidence="2 3" key="1">
    <citation type="submission" date="2018-07" db="EMBL/GenBank/DDBJ databases">
        <title>Genome sequence of Azospirillum sp. ATCC 49961.</title>
        <authorList>
            <person name="Sant'Anna F.H."/>
            <person name="Baldani J.I."/>
            <person name="Zilli J.E."/>
            <person name="Reis V.M."/>
            <person name="Hartmann A."/>
            <person name="Cruz L."/>
            <person name="de Souza E.M."/>
            <person name="de Oliveira Pedrosa F."/>
            <person name="Passaglia L.M.P."/>
        </authorList>
    </citation>
    <scope>NUCLEOTIDE SEQUENCE [LARGE SCALE GENOMIC DNA]</scope>
    <source>
        <strain evidence="2 3">ATCC 49961</strain>
    </source>
</reference>
<gene>
    <name evidence="2" type="ORF">DS843_08790</name>
</gene>
<proteinExistence type="predicted"/>
<evidence type="ECO:0000256" key="1">
    <source>
        <dbReference type="SAM" id="MobiDB-lite"/>
    </source>
</evidence>
<evidence type="ECO:0000313" key="2">
    <source>
        <dbReference type="EMBL" id="KAA0681861.1"/>
    </source>
</evidence>
<name>A0A9W7TZW9_9PROT</name>
<sequence length="95" mass="9488">MPRAGSAGGVAVCVRRGVGAECVAPRAGRQGVEQGQRLICGLGIAFQTVERSHQRASGGAGEHPHQRGQRTGSGSALGGVQVAEEGAEAGVSGQR</sequence>
<dbReference type="EMBL" id="QOKW01000005">
    <property type="protein sequence ID" value="KAA0681861.1"/>
    <property type="molecule type" value="Genomic_DNA"/>
</dbReference>
<accession>A0A9W7TZW9</accession>
<dbReference type="AlphaFoldDB" id="A0A9W7TZW9"/>
<keyword evidence="3" id="KW-1185">Reference proteome</keyword>
<comment type="caution">
    <text evidence="2">The sequence shown here is derived from an EMBL/GenBank/DDBJ whole genome shotgun (WGS) entry which is preliminary data.</text>
</comment>
<feature type="region of interest" description="Disordered" evidence="1">
    <location>
        <begin position="51"/>
        <end position="95"/>
    </location>
</feature>
<protein>
    <submittedName>
        <fullName evidence="2">Uncharacterized protein</fullName>
    </submittedName>
</protein>